<dbReference type="Gene3D" id="1.10.238.10">
    <property type="entry name" value="EF-hand"/>
    <property type="match status" value="1"/>
</dbReference>
<dbReference type="SUPFAM" id="SSF47473">
    <property type="entry name" value="EF-hand"/>
    <property type="match status" value="1"/>
</dbReference>
<organism evidence="7 8">
    <name type="scientific">Symbiodinium natans</name>
    <dbReference type="NCBI Taxonomy" id="878477"/>
    <lineage>
        <taxon>Eukaryota</taxon>
        <taxon>Sar</taxon>
        <taxon>Alveolata</taxon>
        <taxon>Dinophyceae</taxon>
        <taxon>Suessiales</taxon>
        <taxon>Symbiodiniaceae</taxon>
        <taxon>Symbiodinium</taxon>
    </lineage>
</organism>
<dbReference type="GO" id="GO:0000151">
    <property type="term" value="C:ubiquitin ligase complex"/>
    <property type="evidence" value="ECO:0007669"/>
    <property type="project" value="TreeGrafter"/>
</dbReference>
<evidence type="ECO:0000313" key="7">
    <source>
        <dbReference type="EMBL" id="CAE7543629.1"/>
    </source>
</evidence>
<keyword evidence="2" id="KW-0694">RNA-binding</keyword>
<keyword evidence="3" id="KW-0479">Metal-binding</keyword>
<evidence type="ECO:0000259" key="6">
    <source>
        <dbReference type="PROSITE" id="PS50222"/>
    </source>
</evidence>
<comment type="caution">
    <text evidence="7">The sequence shown here is derived from an EMBL/GenBank/DDBJ whole genome shotgun (WGS) entry which is preliminary data.</text>
</comment>
<dbReference type="EMBL" id="CAJNDS010002609">
    <property type="protein sequence ID" value="CAE7543629.1"/>
    <property type="molecule type" value="Genomic_DNA"/>
</dbReference>
<evidence type="ECO:0000259" key="5">
    <source>
        <dbReference type="PROSITE" id="PS50102"/>
    </source>
</evidence>
<keyword evidence="3" id="KW-0833">Ubl conjugation pathway</keyword>
<feature type="domain" description="EF-hand" evidence="6">
    <location>
        <begin position="40"/>
        <end position="73"/>
    </location>
</feature>
<evidence type="ECO:0000313" key="8">
    <source>
        <dbReference type="Proteomes" id="UP000604046"/>
    </source>
</evidence>
<dbReference type="Pfam" id="PF13499">
    <property type="entry name" value="EF-hand_7"/>
    <property type="match status" value="1"/>
</dbReference>
<dbReference type="UniPathway" id="UPA00143"/>
<dbReference type="InterPro" id="IPR039164">
    <property type="entry name" value="UBR1-like"/>
</dbReference>
<dbReference type="Gene3D" id="3.30.70.330">
    <property type="match status" value="1"/>
</dbReference>
<feature type="domain" description="EF-hand" evidence="6">
    <location>
        <begin position="4"/>
        <end position="39"/>
    </location>
</feature>
<dbReference type="GO" id="GO:0005737">
    <property type="term" value="C:cytoplasm"/>
    <property type="evidence" value="ECO:0007669"/>
    <property type="project" value="TreeGrafter"/>
</dbReference>
<protein>
    <recommendedName>
        <fullName evidence="3">E3 ubiquitin-protein ligase</fullName>
        <ecNumber evidence="3">2.3.2.27</ecNumber>
    </recommendedName>
</protein>
<dbReference type="PROSITE" id="PS00018">
    <property type="entry name" value="EF_HAND_1"/>
    <property type="match status" value="2"/>
</dbReference>
<evidence type="ECO:0000256" key="1">
    <source>
        <dbReference type="ARBA" id="ARBA00022837"/>
    </source>
</evidence>
<dbReference type="CDD" id="cd00051">
    <property type="entry name" value="EFh"/>
    <property type="match status" value="1"/>
</dbReference>
<keyword evidence="8" id="KW-1185">Reference proteome</keyword>
<comment type="catalytic activity">
    <reaction evidence="3">
        <text>S-ubiquitinyl-[E2 ubiquitin-conjugating enzyme]-L-cysteine + [acceptor protein]-L-lysine = [E2 ubiquitin-conjugating enzyme]-L-cysteine + N(6)-ubiquitinyl-[acceptor protein]-L-lysine.</text>
        <dbReference type="EC" id="2.3.2.27"/>
    </reaction>
</comment>
<dbReference type="EC" id="2.3.2.27" evidence="3"/>
<name>A0A812TYQ7_9DINO</name>
<dbReference type="PROSITE" id="PS50102">
    <property type="entry name" value="RRM"/>
    <property type="match status" value="1"/>
</dbReference>
<dbReference type="InterPro" id="IPR018247">
    <property type="entry name" value="EF_Hand_1_Ca_BS"/>
</dbReference>
<dbReference type="InterPro" id="IPR000504">
    <property type="entry name" value="RRM_dom"/>
</dbReference>
<dbReference type="InterPro" id="IPR012677">
    <property type="entry name" value="Nucleotide-bd_a/b_plait_sf"/>
</dbReference>
<keyword evidence="3" id="KW-0808">Transferase</keyword>
<comment type="function">
    <text evidence="3">Ubiquitin ligase protein which is a component of the N-end rule pathway. Recognizes and binds to proteins bearing specific N-terminal residues that are destabilizing according to the N-end rule, leading to their ubiquitination and subsequent degradation.</text>
</comment>
<dbReference type="AlphaFoldDB" id="A0A812TYQ7"/>
<dbReference type="GO" id="GO:0016567">
    <property type="term" value="P:protein ubiquitination"/>
    <property type="evidence" value="ECO:0007669"/>
    <property type="project" value="UniProtKB-UniRule"/>
</dbReference>
<comment type="similarity">
    <text evidence="3">Belongs to the E3 ubiquitin-protein ligase UBR1-like family.</text>
</comment>
<dbReference type="PROSITE" id="PS50222">
    <property type="entry name" value="EF_HAND_2"/>
    <property type="match status" value="2"/>
</dbReference>
<proteinExistence type="inferred from homology"/>
<dbReference type="PANTHER" id="PTHR21497:SF24">
    <property type="entry name" value="E3 UBIQUITIN-PROTEIN LIGASE UBR1"/>
    <property type="match status" value="1"/>
</dbReference>
<reference evidence="7" key="1">
    <citation type="submission" date="2021-02" db="EMBL/GenBank/DDBJ databases">
        <authorList>
            <person name="Dougan E. K."/>
            <person name="Rhodes N."/>
            <person name="Thang M."/>
            <person name="Chan C."/>
        </authorList>
    </citation>
    <scope>NUCLEOTIDE SEQUENCE</scope>
</reference>
<dbReference type="PANTHER" id="PTHR21497">
    <property type="entry name" value="UBIQUITIN LIGASE E3 ALPHA-RELATED"/>
    <property type="match status" value="1"/>
</dbReference>
<keyword evidence="1" id="KW-0106">Calcium</keyword>
<evidence type="ECO:0000256" key="3">
    <source>
        <dbReference type="RuleBase" id="RU366018"/>
    </source>
</evidence>
<evidence type="ECO:0000256" key="4">
    <source>
        <dbReference type="SAM" id="MobiDB-lite"/>
    </source>
</evidence>
<dbReference type="InterPro" id="IPR002048">
    <property type="entry name" value="EF_hand_dom"/>
</dbReference>
<dbReference type="GO" id="GO:0008270">
    <property type="term" value="F:zinc ion binding"/>
    <property type="evidence" value="ECO:0007669"/>
    <property type="project" value="UniProtKB-UniRule"/>
</dbReference>
<feature type="compositionally biased region" description="Basic and acidic residues" evidence="4">
    <location>
        <begin position="169"/>
        <end position="189"/>
    </location>
</feature>
<dbReference type="GO" id="GO:0005509">
    <property type="term" value="F:calcium ion binding"/>
    <property type="evidence" value="ECO:0007669"/>
    <property type="project" value="InterPro"/>
</dbReference>
<dbReference type="SUPFAM" id="SSF54928">
    <property type="entry name" value="RNA-binding domain, RBD"/>
    <property type="match status" value="1"/>
</dbReference>
<dbReference type="InterPro" id="IPR035979">
    <property type="entry name" value="RBD_domain_sf"/>
</dbReference>
<dbReference type="GO" id="GO:0071596">
    <property type="term" value="P:ubiquitin-dependent protein catabolic process via the N-end rule pathway"/>
    <property type="evidence" value="ECO:0007669"/>
    <property type="project" value="UniProtKB-UniRule"/>
</dbReference>
<dbReference type="OrthoDB" id="434542at2759"/>
<comment type="pathway">
    <text evidence="3">Protein modification; protein ubiquitination.</text>
</comment>
<dbReference type="SMART" id="SM00054">
    <property type="entry name" value="EFh"/>
    <property type="match status" value="2"/>
</dbReference>
<keyword evidence="3" id="KW-0862">Zinc</keyword>
<keyword evidence="3" id="KW-0863">Zinc-finger</keyword>
<accession>A0A812TYQ7</accession>
<evidence type="ECO:0000256" key="2">
    <source>
        <dbReference type="PROSITE-ProRule" id="PRU00176"/>
    </source>
</evidence>
<dbReference type="Proteomes" id="UP000604046">
    <property type="component" value="Unassembled WGS sequence"/>
</dbReference>
<sequence length="885" mass="98652">MPDPLMERVMAVYKDVDKNDDGFLDKDELSAMLDAVGMPKERASALFDAADVDKSGTVDFEEFCTWLFSDVKEVMEVCVKQGEIVNKHLKLEMAVGDVLCFGLDEKLVRSQFRYEVSVEPSADTVKHLESRSKLYAEERKKQQLDALEKGITDAKSKLEAAKAKAAKAKPKDAKDAKDGKDGKDAKAEPSPEEAAVTDAERKLAAAEKAKARVEETPAEVQEAPFLDKVLDSLVAVDDISAGSSGSHVIKWKAKEEGMAIVKVLQHYTVVEGPDEKEVEKVDTFDFTVTVVPAGSAGAKADWYAWSWYDVKWVKAPANKADKFAKKMGRAALELQWVPSVFGPKKEKLQPAQTEGAKCRCDAVWYGDTPSHLMFVVVCLSSASCICVSCFDALGLGCHDFYISRSDYGCCDCGDARLMHGDKAVSVDTTLAHVKEDWVSRVVVISHDLALSLHLCPASGPESPFVLASDFCLVRVAYAASSTGGIRWTGGAIRCACEPECCSLLLWLTVVARTQQDSLRVMITGINLRVTEDQLREFLDGKLSPEVASLQSLELLRDQDTKASKGRAYITMPSKARRVEKHGEAKLRLSGSPLRMHVGPSAIALAEKHLQALETNFEWLLNLGGFHDGLRKIIGQVFLDRSLFVQGQSAVEVLLRHSHLMEPSVRKLETNLMVDLMLDLDFKHRFAQVFTSLYPEMVRNREGNTDTNELGDFTCQIFTRQDVTMELVREKDLVKTLLECLWGLLRPALVKDSAPPVFNHESNIFRDHEIIQCSMDLLYVLDHSDIAWEIIRSPVLRGELWAGWIQILISMQSCLMSPQFCCLWRRFTSPSWGNALTLHTDLGPAAELETRDRARNWLVHFVTVPRSNTWLILDAIEFKAEIVQEV</sequence>
<dbReference type="InterPro" id="IPR011992">
    <property type="entry name" value="EF-hand-dom_pair"/>
</dbReference>
<dbReference type="GO" id="GO:0061630">
    <property type="term" value="F:ubiquitin protein ligase activity"/>
    <property type="evidence" value="ECO:0007669"/>
    <property type="project" value="UniProtKB-UniRule"/>
</dbReference>
<feature type="domain" description="RRM" evidence="5">
    <location>
        <begin position="518"/>
        <end position="600"/>
    </location>
</feature>
<dbReference type="GO" id="GO:0003723">
    <property type="term" value="F:RNA binding"/>
    <property type="evidence" value="ECO:0007669"/>
    <property type="project" value="UniProtKB-UniRule"/>
</dbReference>
<feature type="region of interest" description="Disordered" evidence="4">
    <location>
        <begin position="162"/>
        <end position="201"/>
    </location>
</feature>
<gene>
    <name evidence="7" type="primary">dnaJ</name>
    <name evidence="7" type="ORF">SNAT2548_LOCUS30485</name>
</gene>